<evidence type="ECO:0000256" key="1">
    <source>
        <dbReference type="ARBA" id="ARBA00022729"/>
    </source>
</evidence>
<feature type="region of interest" description="Disordered" evidence="3">
    <location>
        <begin position="144"/>
        <end position="167"/>
    </location>
</feature>
<dbReference type="EMBL" id="JAIZAY010000009">
    <property type="protein sequence ID" value="KAJ8035778.1"/>
    <property type="molecule type" value="Genomic_DNA"/>
</dbReference>
<dbReference type="AlphaFoldDB" id="A0A9Q1BYJ9"/>
<comment type="caution">
    <text evidence="6">The sequence shown here is derived from an EMBL/GenBank/DDBJ whole genome shotgun (WGS) entry which is preliminary data.</text>
</comment>
<dbReference type="Pfam" id="PF07546">
    <property type="entry name" value="EMI"/>
    <property type="match status" value="1"/>
</dbReference>
<proteinExistence type="predicted"/>
<evidence type="ECO:0000313" key="6">
    <source>
        <dbReference type="EMBL" id="KAJ8035778.1"/>
    </source>
</evidence>
<evidence type="ECO:0000256" key="2">
    <source>
        <dbReference type="ARBA" id="ARBA00023157"/>
    </source>
</evidence>
<feature type="compositionally biased region" description="Low complexity" evidence="3">
    <location>
        <begin position="144"/>
        <end position="157"/>
    </location>
</feature>
<protein>
    <recommendedName>
        <fullName evidence="5">EMI domain-containing protein</fullName>
    </recommendedName>
</protein>
<feature type="compositionally biased region" description="Polar residues" evidence="3">
    <location>
        <begin position="420"/>
        <end position="429"/>
    </location>
</feature>
<name>A0A9Q1BYJ9_HOLLE</name>
<evidence type="ECO:0000313" key="7">
    <source>
        <dbReference type="Proteomes" id="UP001152320"/>
    </source>
</evidence>
<feature type="transmembrane region" description="Helical" evidence="4">
    <location>
        <begin position="186"/>
        <end position="210"/>
    </location>
</feature>
<dbReference type="PROSITE" id="PS51041">
    <property type="entry name" value="EMI"/>
    <property type="match status" value="1"/>
</dbReference>
<reference evidence="6" key="1">
    <citation type="submission" date="2021-10" db="EMBL/GenBank/DDBJ databases">
        <title>Tropical sea cucumber genome reveals ecological adaptation and Cuvierian tubules defense mechanism.</title>
        <authorList>
            <person name="Chen T."/>
        </authorList>
    </citation>
    <scope>NUCLEOTIDE SEQUENCE</scope>
    <source>
        <strain evidence="6">Nanhai2018</strain>
        <tissue evidence="6">Muscle</tissue>
    </source>
</reference>
<evidence type="ECO:0000259" key="5">
    <source>
        <dbReference type="PROSITE" id="PS51041"/>
    </source>
</evidence>
<feature type="region of interest" description="Disordered" evidence="3">
    <location>
        <begin position="253"/>
        <end position="281"/>
    </location>
</feature>
<keyword evidence="1" id="KW-0732">Signal</keyword>
<organism evidence="6 7">
    <name type="scientific">Holothuria leucospilota</name>
    <name type="common">Black long sea cucumber</name>
    <name type="synonym">Mertensiothuria leucospilota</name>
    <dbReference type="NCBI Taxonomy" id="206669"/>
    <lineage>
        <taxon>Eukaryota</taxon>
        <taxon>Metazoa</taxon>
        <taxon>Echinodermata</taxon>
        <taxon>Eleutherozoa</taxon>
        <taxon>Echinozoa</taxon>
        <taxon>Holothuroidea</taxon>
        <taxon>Aspidochirotacea</taxon>
        <taxon>Aspidochirotida</taxon>
        <taxon>Holothuriidae</taxon>
        <taxon>Holothuria</taxon>
    </lineage>
</organism>
<feature type="domain" description="EMI" evidence="5">
    <location>
        <begin position="56"/>
        <end position="130"/>
    </location>
</feature>
<keyword evidence="7" id="KW-1185">Reference proteome</keyword>
<keyword evidence="4" id="KW-0472">Membrane</keyword>
<feature type="region of interest" description="Disordered" evidence="3">
    <location>
        <begin position="420"/>
        <end position="453"/>
    </location>
</feature>
<gene>
    <name evidence="6" type="ORF">HOLleu_19554</name>
</gene>
<dbReference type="InterPro" id="IPR011489">
    <property type="entry name" value="EMI_domain"/>
</dbReference>
<accession>A0A9Q1BYJ9</accession>
<keyword evidence="4" id="KW-1133">Transmembrane helix</keyword>
<sequence length="510" mass="57143">MHSYFHYCFSCPTKHRNELSGLTKDFFQESNMRAILRISIIVAITVMPSGALREHGTGVCPKRETTVVSDTETFMESYASMYETCTAWVFCRTKYRLGYRSRSRSVYKAVENELLTCCPGYSEVDNECKLKATVSVRSESKSTISPAFTSSTSSFSPSEERSTEEISTTLSNFQVENDPLPLAMTMMISGVVVIVIIVGITSLALIFLVFKRRKRKRFQAASSPLQREGRENGQEPHVQYYAVIPESSTEASSVVIGTSPLNPSPPTGPKQSTKKKNKLNSVPLSMKKNSIGVKMRTDSVQDEQDVSNKLLSEDLSHHYTDMNHPEPGPSTTGYIDMQSPNAKTAQSMGYTYMSQNSDGYSEMNAQEQSTEDIPLSSECEAYDMLNLAKRPPMEDNCYDKLDRSSDLLCGSVVTNNYDMGNNHVQIGSTQDEDSGEVQQESDTHDNQENLYSYPQNNCVLDSTRDHDNDKEAQYINSRCKESEPTYYNNTGETRQLSEDLNDVSIYTNVS</sequence>
<dbReference type="Proteomes" id="UP001152320">
    <property type="component" value="Chromosome 9"/>
</dbReference>
<evidence type="ECO:0000256" key="4">
    <source>
        <dbReference type="SAM" id="Phobius"/>
    </source>
</evidence>
<keyword evidence="4" id="KW-0812">Transmembrane</keyword>
<keyword evidence="2" id="KW-1015">Disulfide bond</keyword>
<evidence type="ECO:0000256" key="3">
    <source>
        <dbReference type="SAM" id="MobiDB-lite"/>
    </source>
</evidence>